<protein>
    <recommendedName>
        <fullName evidence="1">Calcineurin-like phosphoesterase domain-containing protein</fullName>
    </recommendedName>
</protein>
<dbReference type="InterPro" id="IPR051158">
    <property type="entry name" value="Metallophosphoesterase_sf"/>
</dbReference>
<dbReference type="RefSeq" id="WP_161054376.1">
    <property type="nucleotide sequence ID" value="NZ_WWCT01000004.1"/>
</dbReference>
<evidence type="ECO:0000259" key="1">
    <source>
        <dbReference type="Pfam" id="PF00149"/>
    </source>
</evidence>
<accession>A0ABW9VXG2</accession>
<dbReference type="Gene3D" id="3.60.21.10">
    <property type="match status" value="1"/>
</dbReference>
<gene>
    <name evidence="2" type="ORF">GTP69_08020</name>
</gene>
<keyword evidence="3" id="KW-1185">Reference proteome</keyword>
<dbReference type="Proteomes" id="UP000642144">
    <property type="component" value="Unassembled WGS sequence"/>
</dbReference>
<dbReference type="InterPro" id="IPR011990">
    <property type="entry name" value="TPR-like_helical_dom_sf"/>
</dbReference>
<dbReference type="InterPro" id="IPR027417">
    <property type="entry name" value="P-loop_NTPase"/>
</dbReference>
<dbReference type="SUPFAM" id="SSF56300">
    <property type="entry name" value="Metallo-dependent phosphatases"/>
    <property type="match status" value="1"/>
</dbReference>
<dbReference type="PANTHER" id="PTHR31302:SF0">
    <property type="entry name" value="TRANSMEMBRANE PROTEIN WITH METALLOPHOSPHOESTERASE DOMAIN"/>
    <property type="match status" value="1"/>
</dbReference>
<dbReference type="Gene3D" id="1.25.40.10">
    <property type="entry name" value="Tetratricopeptide repeat domain"/>
    <property type="match status" value="1"/>
</dbReference>
<dbReference type="SUPFAM" id="SSF52540">
    <property type="entry name" value="P-loop containing nucleoside triphosphate hydrolases"/>
    <property type="match status" value="1"/>
</dbReference>
<evidence type="ECO:0000313" key="2">
    <source>
        <dbReference type="EMBL" id="MYN26350.1"/>
    </source>
</evidence>
<dbReference type="SUPFAM" id="SSF48452">
    <property type="entry name" value="TPR-like"/>
    <property type="match status" value="1"/>
</dbReference>
<evidence type="ECO:0000313" key="3">
    <source>
        <dbReference type="Proteomes" id="UP000642144"/>
    </source>
</evidence>
<organism evidence="2 3">
    <name type="scientific">Duganella levis</name>
    <dbReference type="NCBI Taxonomy" id="2692169"/>
    <lineage>
        <taxon>Bacteria</taxon>
        <taxon>Pseudomonadati</taxon>
        <taxon>Pseudomonadota</taxon>
        <taxon>Betaproteobacteria</taxon>
        <taxon>Burkholderiales</taxon>
        <taxon>Oxalobacteraceae</taxon>
        <taxon>Telluria group</taxon>
        <taxon>Duganella</taxon>
    </lineage>
</organism>
<feature type="domain" description="Calcineurin-like phosphoesterase" evidence="1">
    <location>
        <begin position="7"/>
        <end position="261"/>
    </location>
</feature>
<dbReference type="Pfam" id="PF00149">
    <property type="entry name" value="Metallophos"/>
    <property type="match status" value="1"/>
</dbReference>
<dbReference type="PANTHER" id="PTHR31302">
    <property type="entry name" value="TRANSMEMBRANE PROTEIN WITH METALLOPHOSPHOESTERASE DOMAIN-RELATED"/>
    <property type="match status" value="1"/>
</dbReference>
<reference evidence="2 3" key="1">
    <citation type="submission" date="2019-12" db="EMBL/GenBank/DDBJ databases">
        <title>Novel species isolated from a subtropical stream in China.</title>
        <authorList>
            <person name="Lu H."/>
        </authorList>
    </citation>
    <scope>NUCLEOTIDE SEQUENCE [LARGE SCALE GENOMIC DNA]</scope>
    <source>
        <strain evidence="2 3">CY42W</strain>
    </source>
</reference>
<name>A0ABW9VXG2_9BURK</name>
<comment type="caution">
    <text evidence="2">The sequence shown here is derived from an EMBL/GenBank/DDBJ whole genome shotgun (WGS) entry which is preliminary data.</text>
</comment>
<proteinExistence type="predicted"/>
<dbReference type="InterPro" id="IPR004843">
    <property type="entry name" value="Calcineurin-like_PHP"/>
</dbReference>
<dbReference type="InterPro" id="IPR029052">
    <property type="entry name" value="Metallo-depent_PP-like"/>
</dbReference>
<sequence>MKEFKWLHLTDLHVGQQSHNWLWPNLKKTFIDDLERISKNSNGLDVIIFSGDITQKGAVSEFNAFTAVLLDLYEKLDKWGYKPGFFCVPGNHDLVRPDPDLQESLLFKQWRTEPSVAKQFWKTETSPYRKHIEAAFQNYTNWKDNIGSQGIPILPTKDGKIPGDVSASAKFGDVSVGLVGLNSTFLQLGDGDYNQQLDLDVRQLLAVTDENPDEWCSQHDVNFLITHHPTGWLHPEVKKDFDTEIYPPERFTAHIFGHMHESSSQTISTGGGPSRKIVQGPSIFGLEYLADGTTERRHGYTVGKIAIQKTSAEWILWPRISHIRGDGKRNFIPDYNHAIIPGAENTSEPLKISTSTSQHNVQQLISEIEQKIVVTSINEVSINSDFLEATKYNIPQLDQHIGIRVPSQQACVAAIALERMVWICTDWGLGTDGFLYSIVKSMGYQEKPIYRIDLGNYAKRSEFLNRFPELYGCSFSEYCKNLLQVGPAILIFDEAPSENIQELHMASDVESLGDMVLDFCPQVVILAVTRVPPITGKFSKISLTPLDEVETRAYVFSHKNCQSDIKNPSSISEIYKLTGGVPSKIEKVLKSLRVVNLSDLQIGALVTRASENEVVPRALSTAIEAIFNSADDNIKRAGLMLKLLCILPHGETLQKIRRFDPQYVFYETQAVTLLDYDLIEVRNGFGVIPNVSGQESKIKLLFAKAAVREYVLSLLGEKEIDSLTKRAMGLYFEENRSSGIWKIKSREGFKISEDLTTLDNGHELVLRMLSLAVLNLQNLRVKTALTLAQIYCAELLAGKHYRSCTAACDAVLSTAGAEASNYGKEVLSIRYLLAKSSRMQGDNPRSKKLLEELIEHEWPKDLKVSLLLNYALCLQSLDDSEAIKAAEELIKISPKSNDAIQARAIVVEMGAQGDAKVKLLRLEEQAKKSGAVTVRNNLILSRADSYSDDSDMLGVLQEVVSSSSKTRDPYNASRAAVKIATISVERNIKLSNENINNLISAYQYFYGQRFDALFLKSHKALWDIFENTGDIQNLLSLFKHSSFIWRLNGNEDREKPYVTRMIKSATGLLKSNIITADHDTAYFIARAKQVKKLS</sequence>
<dbReference type="EMBL" id="WWCT01000004">
    <property type="protein sequence ID" value="MYN26350.1"/>
    <property type="molecule type" value="Genomic_DNA"/>
</dbReference>